<dbReference type="AlphaFoldDB" id="A0A919CV86"/>
<evidence type="ECO:0000313" key="3">
    <source>
        <dbReference type="Proteomes" id="UP000608955"/>
    </source>
</evidence>
<keyword evidence="3" id="KW-1185">Reference proteome</keyword>
<sequence length="68" mass="6855">MVLPEITPGEPTAAPSAAAPPSAANADTGTAIAIAPEAAATAMTPFRVTRFIGFPAFQTWSRALARTG</sequence>
<dbReference type="EMBL" id="BMVF01000003">
    <property type="protein sequence ID" value="GHD86013.1"/>
    <property type="molecule type" value="Genomic_DNA"/>
</dbReference>
<organism evidence="2 3">
    <name type="scientific">Streptomyces naganishii JCM 4654</name>
    <dbReference type="NCBI Taxonomy" id="1306179"/>
    <lineage>
        <taxon>Bacteria</taxon>
        <taxon>Bacillati</taxon>
        <taxon>Actinomycetota</taxon>
        <taxon>Actinomycetes</taxon>
        <taxon>Kitasatosporales</taxon>
        <taxon>Streptomycetaceae</taxon>
        <taxon>Streptomyces</taxon>
    </lineage>
</organism>
<dbReference type="Proteomes" id="UP000608955">
    <property type="component" value="Unassembled WGS sequence"/>
</dbReference>
<reference evidence="2" key="1">
    <citation type="journal article" date="2014" name="Int. J. Syst. Evol. Microbiol.">
        <title>Complete genome sequence of Corynebacterium casei LMG S-19264T (=DSM 44701T), isolated from a smear-ripened cheese.</title>
        <authorList>
            <consortium name="US DOE Joint Genome Institute (JGI-PGF)"/>
            <person name="Walter F."/>
            <person name="Albersmeier A."/>
            <person name="Kalinowski J."/>
            <person name="Ruckert C."/>
        </authorList>
    </citation>
    <scope>NUCLEOTIDE SEQUENCE</scope>
    <source>
        <strain evidence="2">JCM 4654</strain>
    </source>
</reference>
<comment type="caution">
    <text evidence="2">The sequence shown here is derived from an EMBL/GenBank/DDBJ whole genome shotgun (WGS) entry which is preliminary data.</text>
</comment>
<name>A0A919CV86_9ACTN</name>
<evidence type="ECO:0000256" key="1">
    <source>
        <dbReference type="SAM" id="MobiDB-lite"/>
    </source>
</evidence>
<gene>
    <name evidence="2" type="ORF">GCM10010508_11850</name>
</gene>
<feature type="compositionally biased region" description="Low complexity" evidence="1">
    <location>
        <begin position="13"/>
        <end position="26"/>
    </location>
</feature>
<feature type="region of interest" description="Disordered" evidence="1">
    <location>
        <begin position="1"/>
        <end position="26"/>
    </location>
</feature>
<reference evidence="2" key="2">
    <citation type="submission" date="2020-09" db="EMBL/GenBank/DDBJ databases">
        <authorList>
            <person name="Sun Q."/>
            <person name="Ohkuma M."/>
        </authorList>
    </citation>
    <scope>NUCLEOTIDE SEQUENCE</scope>
    <source>
        <strain evidence="2">JCM 4654</strain>
    </source>
</reference>
<accession>A0A919CV86</accession>
<protein>
    <submittedName>
        <fullName evidence="2">Uncharacterized protein</fullName>
    </submittedName>
</protein>
<evidence type="ECO:0000313" key="2">
    <source>
        <dbReference type="EMBL" id="GHD86013.1"/>
    </source>
</evidence>
<proteinExistence type="predicted"/>